<reference evidence="2" key="1">
    <citation type="submission" date="2020-01" db="EMBL/GenBank/DDBJ databases">
        <authorList>
            <person name="Mishra B."/>
        </authorList>
    </citation>
    <scope>NUCLEOTIDE SEQUENCE [LARGE SCALE GENOMIC DNA]</scope>
</reference>
<accession>A0A6D2HT39</accession>
<keyword evidence="3" id="KW-1185">Reference proteome</keyword>
<gene>
    <name evidence="2" type="ORF">MERR_LOCUS5056</name>
</gene>
<evidence type="ECO:0000256" key="1">
    <source>
        <dbReference type="SAM" id="Phobius"/>
    </source>
</evidence>
<proteinExistence type="predicted"/>
<protein>
    <recommendedName>
        <fullName evidence="4">Transmembrane protein</fullName>
    </recommendedName>
</protein>
<feature type="transmembrane region" description="Helical" evidence="1">
    <location>
        <begin position="37"/>
        <end position="58"/>
    </location>
</feature>
<sequence length="123" mass="14213">MPKLSDVASPALRVVSRGTSAKRFLQATCRTQDEPRLPLFVGVARNFFFFISFCLFAFSASRRAETRFPTPIPRSSLFFFSFVQFFFSLVQFFLSFVQIFLSFFVVSRLSPFRLRSPISGEYT</sequence>
<keyword evidence="1" id="KW-0472">Membrane</keyword>
<organism evidence="2 3">
    <name type="scientific">Microthlaspi erraticum</name>
    <dbReference type="NCBI Taxonomy" id="1685480"/>
    <lineage>
        <taxon>Eukaryota</taxon>
        <taxon>Viridiplantae</taxon>
        <taxon>Streptophyta</taxon>
        <taxon>Embryophyta</taxon>
        <taxon>Tracheophyta</taxon>
        <taxon>Spermatophyta</taxon>
        <taxon>Magnoliopsida</taxon>
        <taxon>eudicotyledons</taxon>
        <taxon>Gunneridae</taxon>
        <taxon>Pentapetalae</taxon>
        <taxon>rosids</taxon>
        <taxon>malvids</taxon>
        <taxon>Brassicales</taxon>
        <taxon>Brassicaceae</taxon>
        <taxon>Coluteocarpeae</taxon>
        <taxon>Microthlaspi</taxon>
    </lineage>
</organism>
<evidence type="ECO:0000313" key="2">
    <source>
        <dbReference type="EMBL" id="CAA7017821.1"/>
    </source>
</evidence>
<feature type="transmembrane region" description="Helical" evidence="1">
    <location>
        <begin position="78"/>
        <end position="106"/>
    </location>
</feature>
<keyword evidence="1" id="KW-1133">Transmembrane helix</keyword>
<evidence type="ECO:0008006" key="4">
    <source>
        <dbReference type="Google" id="ProtNLM"/>
    </source>
</evidence>
<keyword evidence="1" id="KW-0812">Transmembrane</keyword>
<comment type="caution">
    <text evidence="2">The sequence shown here is derived from an EMBL/GenBank/DDBJ whole genome shotgun (WGS) entry which is preliminary data.</text>
</comment>
<name>A0A6D2HT39_9BRAS</name>
<dbReference type="AlphaFoldDB" id="A0A6D2HT39"/>
<evidence type="ECO:0000313" key="3">
    <source>
        <dbReference type="Proteomes" id="UP000467841"/>
    </source>
</evidence>
<dbReference type="EMBL" id="CACVBM020000333">
    <property type="protein sequence ID" value="CAA7017821.1"/>
    <property type="molecule type" value="Genomic_DNA"/>
</dbReference>
<dbReference type="Proteomes" id="UP000467841">
    <property type="component" value="Unassembled WGS sequence"/>
</dbReference>